<evidence type="ECO:0000313" key="2">
    <source>
        <dbReference type="Proteomes" id="UP000198638"/>
    </source>
</evidence>
<sequence>MALKSTIYKAELQIANMDRHYYADHQLTIARHPSETDERMMVRVAAFALFAQERLEFCKGLSDTDEPDLWQKDLTGAIETWIDVGQPEERRIAKASGRANDVIVIAYAGRTSDIWWQGVRGKVERLRNVTVWSLGEGVAASLGSLAERTMRLQCTVQDGAAWLGSSAADPVPIEWSVLKAPAGA</sequence>
<dbReference type="OrthoDB" id="5293309at2"/>
<evidence type="ECO:0000313" key="1">
    <source>
        <dbReference type="EMBL" id="SEB01144.1"/>
    </source>
</evidence>
<dbReference type="Gene3D" id="3.10.640.10">
    <property type="entry name" value="Restriction endonuclease-like alpha-beta roll domain"/>
    <property type="match status" value="1"/>
</dbReference>
<accession>A0A1H4FV30</accession>
<dbReference type="InterPro" id="IPR011335">
    <property type="entry name" value="Restrct_endonuc-II-like"/>
</dbReference>
<dbReference type="PIRSF" id="PIRSF011484">
    <property type="entry name" value="YaeQ"/>
    <property type="match status" value="1"/>
</dbReference>
<dbReference type="PANTHER" id="PTHR38784:SF1">
    <property type="entry name" value="SUCROSE PHOSPHORYLASE"/>
    <property type="match status" value="1"/>
</dbReference>
<name>A0A1H4FV30_9BURK</name>
<proteinExistence type="predicted"/>
<dbReference type="EMBL" id="FNRQ01000005">
    <property type="protein sequence ID" value="SEB01144.1"/>
    <property type="molecule type" value="Genomic_DNA"/>
</dbReference>
<organism evidence="1 2">
    <name type="scientific">Paraburkholderia sartisoli</name>
    <dbReference type="NCBI Taxonomy" id="83784"/>
    <lineage>
        <taxon>Bacteria</taxon>
        <taxon>Pseudomonadati</taxon>
        <taxon>Pseudomonadota</taxon>
        <taxon>Betaproteobacteria</taxon>
        <taxon>Burkholderiales</taxon>
        <taxon>Burkholderiaceae</taxon>
        <taxon>Paraburkholderia</taxon>
    </lineage>
</organism>
<gene>
    <name evidence="1" type="ORF">SAMN05192564_105119</name>
</gene>
<dbReference type="Pfam" id="PF07152">
    <property type="entry name" value="YaeQ"/>
    <property type="match status" value="1"/>
</dbReference>
<dbReference type="SMART" id="SM01322">
    <property type="entry name" value="YaeQ"/>
    <property type="match status" value="1"/>
</dbReference>
<dbReference type="PANTHER" id="PTHR38784">
    <property type="entry name" value="SUCROSE PHOSPHORYLASE"/>
    <property type="match status" value="1"/>
</dbReference>
<dbReference type="SUPFAM" id="SSF52980">
    <property type="entry name" value="Restriction endonuclease-like"/>
    <property type="match status" value="1"/>
</dbReference>
<dbReference type="STRING" id="83784.SAMN05192564_105119"/>
<reference evidence="2" key="1">
    <citation type="submission" date="2016-10" db="EMBL/GenBank/DDBJ databases">
        <authorList>
            <person name="Varghese N."/>
            <person name="Submissions S."/>
        </authorList>
    </citation>
    <scope>NUCLEOTIDE SEQUENCE [LARGE SCALE GENOMIC DNA]</scope>
    <source>
        <strain evidence="2">LMG 24000</strain>
    </source>
</reference>
<dbReference type="InterPro" id="IPR009822">
    <property type="entry name" value="YaeQ"/>
</dbReference>
<dbReference type="AlphaFoldDB" id="A0A1H4FV30"/>
<keyword evidence="2" id="KW-1185">Reference proteome</keyword>
<dbReference type="InterPro" id="IPR038590">
    <property type="entry name" value="YaeQ_sf"/>
</dbReference>
<dbReference type="CDD" id="cd22368">
    <property type="entry name" value="YaeQ-like"/>
    <property type="match status" value="1"/>
</dbReference>
<dbReference type="RefSeq" id="WP_090534997.1">
    <property type="nucleotide sequence ID" value="NZ_FNRQ01000005.1"/>
</dbReference>
<protein>
    <submittedName>
        <fullName evidence="1">Uncharacterized conserved protein YaeQ, suppresses RfaH defect</fullName>
    </submittedName>
</protein>
<dbReference type="Proteomes" id="UP000198638">
    <property type="component" value="Unassembled WGS sequence"/>
</dbReference>